<evidence type="ECO:0000256" key="2">
    <source>
        <dbReference type="ARBA" id="ARBA00022832"/>
    </source>
</evidence>
<dbReference type="SUPFAM" id="SSF56801">
    <property type="entry name" value="Acetyl-CoA synthetase-like"/>
    <property type="match status" value="1"/>
</dbReference>
<organism evidence="6 7">
    <name type="scientific">Ladona fulva</name>
    <name type="common">Scarce chaser dragonfly</name>
    <name type="synonym">Libellula fulva</name>
    <dbReference type="NCBI Taxonomy" id="123851"/>
    <lineage>
        <taxon>Eukaryota</taxon>
        <taxon>Metazoa</taxon>
        <taxon>Ecdysozoa</taxon>
        <taxon>Arthropoda</taxon>
        <taxon>Hexapoda</taxon>
        <taxon>Insecta</taxon>
        <taxon>Pterygota</taxon>
        <taxon>Palaeoptera</taxon>
        <taxon>Odonata</taxon>
        <taxon>Epiprocta</taxon>
        <taxon>Anisoptera</taxon>
        <taxon>Libelluloidea</taxon>
        <taxon>Libellulidae</taxon>
        <taxon>Ladona</taxon>
    </lineage>
</organism>
<dbReference type="GO" id="GO:0004467">
    <property type="term" value="F:long-chain fatty acid-CoA ligase activity"/>
    <property type="evidence" value="ECO:0007669"/>
    <property type="project" value="UniProtKB-EC"/>
</dbReference>
<dbReference type="GO" id="GO:0005783">
    <property type="term" value="C:endoplasmic reticulum"/>
    <property type="evidence" value="ECO:0007669"/>
    <property type="project" value="TreeGrafter"/>
</dbReference>
<reference evidence="6" key="1">
    <citation type="submission" date="2013-04" db="EMBL/GenBank/DDBJ databases">
        <authorList>
            <person name="Qu J."/>
            <person name="Murali S.C."/>
            <person name="Bandaranaike D."/>
            <person name="Bellair M."/>
            <person name="Blankenburg K."/>
            <person name="Chao H."/>
            <person name="Dinh H."/>
            <person name="Doddapaneni H."/>
            <person name="Downs B."/>
            <person name="Dugan-Rocha S."/>
            <person name="Elkadiri S."/>
            <person name="Gnanaolivu R.D."/>
            <person name="Hernandez B."/>
            <person name="Javaid M."/>
            <person name="Jayaseelan J.C."/>
            <person name="Lee S."/>
            <person name="Li M."/>
            <person name="Ming W."/>
            <person name="Munidasa M."/>
            <person name="Muniz J."/>
            <person name="Nguyen L."/>
            <person name="Ongeri F."/>
            <person name="Osuji N."/>
            <person name="Pu L.-L."/>
            <person name="Puazo M."/>
            <person name="Qu C."/>
            <person name="Quiroz J."/>
            <person name="Raj R."/>
            <person name="Weissenberger G."/>
            <person name="Xin Y."/>
            <person name="Zou X."/>
            <person name="Han Y."/>
            <person name="Richards S."/>
            <person name="Worley K."/>
            <person name="Muzny D."/>
            <person name="Gibbs R."/>
        </authorList>
    </citation>
    <scope>NUCLEOTIDE SEQUENCE</scope>
    <source>
        <strain evidence="6">Sampled in the wild</strain>
    </source>
</reference>
<feature type="domain" description="AMP-dependent synthetase/ligase" evidence="5">
    <location>
        <begin position="46"/>
        <end position="456"/>
    </location>
</feature>
<dbReference type="OrthoDB" id="3633556at2759"/>
<evidence type="ECO:0000256" key="4">
    <source>
        <dbReference type="ARBA" id="ARBA00026121"/>
    </source>
</evidence>
<dbReference type="InterPro" id="IPR020845">
    <property type="entry name" value="AMP-binding_CS"/>
</dbReference>
<evidence type="ECO:0000256" key="3">
    <source>
        <dbReference type="ARBA" id="ARBA00023098"/>
    </source>
</evidence>
<dbReference type="PROSITE" id="PS00455">
    <property type="entry name" value="AMP_BINDING"/>
    <property type="match status" value="1"/>
</dbReference>
<proteinExistence type="predicted"/>
<gene>
    <name evidence="6" type="ORF">J437_LFUL000952</name>
</gene>
<dbReference type="Gene3D" id="3.40.50.12780">
    <property type="entry name" value="N-terminal domain of ligase-like"/>
    <property type="match status" value="1"/>
</dbReference>
<comment type="caution">
    <text evidence="6">The sequence shown here is derived from an EMBL/GenBank/DDBJ whole genome shotgun (WGS) entry which is preliminary data.</text>
</comment>
<dbReference type="GO" id="GO:0016020">
    <property type="term" value="C:membrane"/>
    <property type="evidence" value="ECO:0007669"/>
    <property type="project" value="TreeGrafter"/>
</dbReference>
<evidence type="ECO:0000256" key="1">
    <source>
        <dbReference type="ARBA" id="ARBA00022598"/>
    </source>
</evidence>
<sequence length="648" mass="72590">MEEGPDVIIETTERTTYRPDGAVLISYEEGDVIDPPSISVPTAFKIAVDKHPQRIALGEKENKKWNYITYEKYYSLVRLCAKAFIKLGLPRFRSVCIMGYNSSEWIISCLGAIHAGGFACGIYATNTAEATKRCMIVALCSIAVLEDEDQVAKVLQIKDSLPDLLKIVQYKGTPKEEGWNELLDIGRGETDEELENRLRGISINQCAQLTFTSGTTGDSKAVMLSHDNLLSGPLSLRRYMNIRDHEITISYLPLSHVAAASVDIYMGFIVGATTYLATKDIWRGGIVRNLREIKPTTLVGVPRIFEKMYERLVEIKKRQSRLKKWIANYANSTMLEKHTNKSTGLPPRYSSIRIKLSTMILRILKKKMGLNKCKHCVSAAAPLSIEIQKFFYGLDIAIAPAYGLTESTGAFTLNLDCKLGSVGKACPDMRLKLGNQDDSGEGEIRIKGRIIFMGYLNNAQDTKEAFDEEGWFKTGDLGKVDSEGFIYITGRIKELLCTAGGENVAPIPIEDRIKQLIPAVNYAIVIGDKEKFLSALLTLKRTPDKMGLPSDELSDEVKAWCQRIGSKSKTIQDIIAPDTLVEKEISKVIEEVNRDAISRAQIVQKFKILPTDFTLTYGELGPTMKLRRNIIINKYKDYIDEIYERKQS</sequence>
<dbReference type="InterPro" id="IPR000873">
    <property type="entry name" value="AMP-dep_synth/lig_dom"/>
</dbReference>
<dbReference type="Proteomes" id="UP000792457">
    <property type="component" value="Unassembled WGS sequence"/>
</dbReference>
<dbReference type="EMBL" id="KZ308428">
    <property type="protein sequence ID" value="KAG8229430.1"/>
    <property type="molecule type" value="Genomic_DNA"/>
</dbReference>
<dbReference type="Pfam" id="PF00501">
    <property type="entry name" value="AMP-binding"/>
    <property type="match status" value="1"/>
</dbReference>
<evidence type="ECO:0000313" key="7">
    <source>
        <dbReference type="Proteomes" id="UP000792457"/>
    </source>
</evidence>
<evidence type="ECO:0000313" key="6">
    <source>
        <dbReference type="EMBL" id="KAG8229430.1"/>
    </source>
</evidence>
<keyword evidence="2" id="KW-0276">Fatty acid metabolism</keyword>
<name>A0A8K0NYT1_LADFU</name>
<dbReference type="PANTHER" id="PTHR43272:SF32">
    <property type="entry name" value="AMP-DEPENDENT SYNTHETASE_LIGASE DOMAIN-CONTAINING PROTEIN"/>
    <property type="match status" value="1"/>
</dbReference>
<keyword evidence="1" id="KW-0436">Ligase</keyword>
<keyword evidence="7" id="KW-1185">Reference proteome</keyword>
<reference evidence="6" key="2">
    <citation type="submission" date="2017-10" db="EMBL/GenBank/DDBJ databases">
        <title>Ladona fulva Genome sequencing and assembly.</title>
        <authorList>
            <person name="Murali S."/>
            <person name="Richards S."/>
            <person name="Bandaranaike D."/>
            <person name="Bellair M."/>
            <person name="Blankenburg K."/>
            <person name="Chao H."/>
            <person name="Dinh H."/>
            <person name="Doddapaneni H."/>
            <person name="Dugan-Rocha S."/>
            <person name="Elkadiri S."/>
            <person name="Gnanaolivu R."/>
            <person name="Hernandez B."/>
            <person name="Skinner E."/>
            <person name="Javaid M."/>
            <person name="Lee S."/>
            <person name="Li M."/>
            <person name="Ming W."/>
            <person name="Munidasa M."/>
            <person name="Muniz J."/>
            <person name="Nguyen L."/>
            <person name="Hughes D."/>
            <person name="Osuji N."/>
            <person name="Pu L.-L."/>
            <person name="Puazo M."/>
            <person name="Qu C."/>
            <person name="Quiroz J."/>
            <person name="Raj R."/>
            <person name="Weissenberger G."/>
            <person name="Xin Y."/>
            <person name="Zou X."/>
            <person name="Han Y."/>
            <person name="Worley K."/>
            <person name="Muzny D."/>
            <person name="Gibbs R."/>
        </authorList>
    </citation>
    <scope>NUCLEOTIDE SEQUENCE</scope>
    <source>
        <strain evidence="6">Sampled in the wild</strain>
    </source>
</reference>
<dbReference type="EC" id="6.2.1.3" evidence="4"/>
<accession>A0A8K0NYT1</accession>
<keyword evidence="3" id="KW-0443">Lipid metabolism</keyword>
<dbReference type="AlphaFoldDB" id="A0A8K0NYT1"/>
<evidence type="ECO:0000259" key="5">
    <source>
        <dbReference type="Pfam" id="PF00501"/>
    </source>
</evidence>
<dbReference type="Pfam" id="PF23562">
    <property type="entry name" value="AMP-binding_C_3"/>
    <property type="match status" value="1"/>
</dbReference>
<protein>
    <recommendedName>
        <fullName evidence="4">long-chain-fatty-acid--CoA ligase</fullName>
        <ecNumber evidence="4">6.2.1.3</ecNumber>
    </recommendedName>
</protein>
<dbReference type="InterPro" id="IPR042099">
    <property type="entry name" value="ANL_N_sf"/>
</dbReference>
<dbReference type="PANTHER" id="PTHR43272">
    <property type="entry name" value="LONG-CHAIN-FATTY-ACID--COA LIGASE"/>
    <property type="match status" value="1"/>
</dbReference>